<dbReference type="InParanoid" id="C5KIE8"/>
<dbReference type="AlphaFoldDB" id="C5KIE8"/>
<evidence type="ECO:0000313" key="1">
    <source>
        <dbReference type="EMBL" id="EER15745.1"/>
    </source>
</evidence>
<organism evidence="2">
    <name type="scientific">Perkinsus marinus (strain ATCC 50983 / TXsc)</name>
    <dbReference type="NCBI Taxonomy" id="423536"/>
    <lineage>
        <taxon>Eukaryota</taxon>
        <taxon>Sar</taxon>
        <taxon>Alveolata</taxon>
        <taxon>Perkinsozoa</taxon>
        <taxon>Perkinsea</taxon>
        <taxon>Perkinsida</taxon>
        <taxon>Perkinsidae</taxon>
        <taxon>Perkinsus</taxon>
    </lineage>
</organism>
<sequence length="339" mass="39070">MLFCDRRDALSLDLRMMESLWSREDCNVGPMVELTSIIQGFIGPDSHKMSASCPTETFRITTKPDAFIVRHGELVGVFIDEERITLRSVLENNRFVMELDPPCPKGSLVDYSAEEDRLTAFDRKLNTVYTYNLRKGICVSLCEVKGLFRGGEEHLVVGCLEEQVLFCFGCKKDLVLYHAPTRAGYSYSQAKQLFSHKTDNERLLTMDMSCRSSDTSISVEIVYGDDHGYGNLSLLFDGIDRPLIRKKECYSFITNVDECHDFAWARLVNHDSFVVRDWNKKKKRSWELVDPAHKAFEPLRIRNNMRVTATGFMPQGVLYIVMEPVDDIEIRLFHRHRRG</sequence>
<evidence type="ECO:0000313" key="2">
    <source>
        <dbReference type="Proteomes" id="UP000007800"/>
    </source>
</evidence>
<reference evidence="1 2" key="1">
    <citation type="submission" date="2008-07" db="EMBL/GenBank/DDBJ databases">
        <authorList>
            <person name="El-Sayed N."/>
            <person name="Caler E."/>
            <person name="Inman J."/>
            <person name="Amedeo P."/>
            <person name="Hass B."/>
            <person name="Wortman J."/>
        </authorList>
    </citation>
    <scope>NUCLEOTIDE SEQUENCE [LARGE SCALE GENOMIC DNA]</scope>
    <source>
        <strain evidence="2">ATCC 50983 / TXsc</strain>
    </source>
</reference>
<dbReference type="EMBL" id="GG673158">
    <property type="protein sequence ID" value="EER15745.1"/>
    <property type="molecule type" value="Genomic_DNA"/>
</dbReference>
<dbReference type="RefSeq" id="XP_002783949.1">
    <property type="nucleotide sequence ID" value="XM_002783903.1"/>
</dbReference>
<dbReference type="OrthoDB" id="470969at2759"/>
<proteinExistence type="predicted"/>
<protein>
    <submittedName>
        <fullName evidence="1">Uncharacterized protein</fullName>
    </submittedName>
</protein>
<name>C5KIE8_PERM5</name>
<accession>C5KIE8</accession>
<dbReference type="GeneID" id="9060427"/>
<dbReference type="Proteomes" id="UP000007800">
    <property type="component" value="Unassembled WGS sequence"/>
</dbReference>
<gene>
    <name evidence="1" type="ORF">Pmar_PMAR025826</name>
</gene>
<keyword evidence="2" id="KW-1185">Reference proteome</keyword>